<organism evidence="2 3">
    <name type="scientific">Enterovirga aerilata</name>
    <dbReference type="NCBI Taxonomy" id="2730920"/>
    <lineage>
        <taxon>Bacteria</taxon>
        <taxon>Pseudomonadati</taxon>
        <taxon>Pseudomonadota</taxon>
        <taxon>Alphaproteobacteria</taxon>
        <taxon>Hyphomicrobiales</taxon>
        <taxon>Methylobacteriaceae</taxon>
        <taxon>Enterovirga</taxon>
    </lineage>
</organism>
<dbReference type="EMBL" id="JABEPP010000004">
    <property type="protein sequence ID" value="NNM73654.1"/>
    <property type="molecule type" value="Genomic_DNA"/>
</dbReference>
<dbReference type="RefSeq" id="WP_171219152.1">
    <property type="nucleotide sequence ID" value="NZ_JABEPP010000004.1"/>
</dbReference>
<sequence>MPDILLLLTGFLAGAFAAAAALVPKLRQARTTAALLETELSAARRDRGAMEAELQAAHDALDARDREIRIENAELRRRMDELADMIMRQEGAAPPPAASEP</sequence>
<gene>
    <name evidence="2" type="ORF">HJG44_14795</name>
</gene>
<dbReference type="AlphaFoldDB" id="A0A849I7C4"/>
<accession>A0A849I7C4</accession>
<proteinExistence type="predicted"/>
<reference evidence="2 3" key="1">
    <citation type="submission" date="2020-04" db="EMBL/GenBank/DDBJ databases">
        <title>Enterovirga sp. isolate from soil.</title>
        <authorList>
            <person name="Chea S."/>
            <person name="Kim D.-U."/>
        </authorList>
    </citation>
    <scope>NUCLEOTIDE SEQUENCE [LARGE SCALE GENOMIC DNA]</scope>
    <source>
        <strain evidence="2 3">DB1703</strain>
    </source>
</reference>
<feature type="coiled-coil region" evidence="1">
    <location>
        <begin position="26"/>
        <end position="92"/>
    </location>
</feature>
<comment type="caution">
    <text evidence="2">The sequence shown here is derived from an EMBL/GenBank/DDBJ whole genome shotgun (WGS) entry which is preliminary data.</text>
</comment>
<protein>
    <submittedName>
        <fullName evidence="2">Uncharacterized protein</fullName>
    </submittedName>
</protein>
<name>A0A849I7C4_9HYPH</name>
<keyword evidence="3" id="KW-1185">Reference proteome</keyword>
<dbReference type="Proteomes" id="UP000564885">
    <property type="component" value="Unassembled WGS sequence"/>
</dbReference>
<keyword evidence="1" id="KW-0175">Coiled coil</keyword>
<evidence type="ECO:0000313" key="2">
    <source>
        <dbReference type="EMBL" id="NNM73654.1"/>
    </source>
</evidence>
<evidence type="ECO:0000313" key="3">
    <source>
        <dbReference type="Proteomes" id="UP000564885"/>
    </source>
</evidence>
<evidence type="ECO:0000256" key="1">
    <source>
        <dbReference type="SAM" id="Coils"/>
    </source>
</evidence>